<reference evidence="1" key="1">
    <citation type="submission" date="2014-09" db="EMBL/GenBank/DDBJ databases">
        <authorList>
            <person name="Magalhaes I.L.F."/>
            <person name="Oliveira U."/>
            <person name="Santos F.R."/>
            <person name="Vidigal T.H.D.A."/>
            <person name="Brescovit A.D."/>
            <person name="Santos A.J."/>
        </authorList>
    </citation>
    <scope>NUCLEOTIDE SEQUENCE</scope>
    <source>
        <tissue evidence="1">Shoot tissue taken approximately 20 cm above the soil surface</tissue>
    </source>
</reference>
<dbReference type="AlphaFoldDB" id="A0A0A9DFZ3"/>
<organism evidence="1">
    <name type="scientific">Arundo donax</name>
    <name type="common">Giant reed</name>
    <name type="synonym">Donax arundinaceus</name>
    <dbReference type="NCBI Taxonomy" id="35708"/>
    <lineage>
        <taxon>Eukaryota</taxon>
        <taxon>Viridiplantae</taxon>
        <taxon>Streptophyta</taxon>
        <taxon>Embryophyta</taxon>
        <taxon>Tracheophyta</taxon>
        <taxon>Spermatophyta</taxon>
        <taxon>Magnoliopsida</taxon>
        <taxon>Liliopsida</taxon>
        <taxon>Poales</taxon>
        <taxon>Poaceae</taxon>
        <taxon>PACMAD clade</taxon>
        <taxon>Arundinoideae</taxon>
        <taxon>Arundineae</taxon>
        <taxon>Arundo</taxon>
    </lineage>
</organism>
<evidence type="ECO:0000313" key="1">
    <source>
        <dbReference type="EMBL" id="JAD82662.1"/>
    </source>
</evidence>
<protein>
    <submittedName>
        <fullName evidence="1">Uncharacterized protein</fullName>
    </submittedName>
</protein>
<dbReference type="EMBL" id="GBRH01215233">
    <property type="protein sequence ID" value="JAD82662.1"/>
    <property type="molecule type" value="Transcribed_RNA"/>
</dbReference>
<reference evidence="1" key="2">
    <citation type="journal article" date="2015" name="Data Brief">
        <title>Shoot transcriptome of the giant reed, Arundo donax.</title>
        <authorList>
            <person name="Barrero R.A."/>
            <person name="Guerrero F.D."/>
            <person name="Moolhuijzen P."/>
            <person name="Goolsby J.A."/>
            <person name="Tidwell J."/>
            <person name="Bellgard S.E."/>
            <person name="Bellgard M.I."/>
        </authorList>
    </citation>
    <scope>NUCLEOTIDE SEQUENCE</scope>
    <source>
        <tissue evidence="1">Shoot tissue taken approximately 20 cm above the soil surface</tissue>
    </source>
</reference>
<proteinExistence type="predicted"/>
<name>A0A0A9DFZ3_ARUDO</name>
<sequence length="79" mass="8600">MVKRTTFTEQMVCHSGPSNLHYCTRSWEKDGIKAAPPVDGGGCSQVRLWSTRHLQWWLGTRAEPIGSGAAVDRPCGGGD</sequence>
<accession>A0A0A9DFZ3</accession>